<evidence type="ECO:0000313" key="3">
    <source>
        <dbReference type="EMBL" id="CAE6496267.1"/>
    </source>
</evidence>
<organism evidence="3 4">
    <name type="scientific">Rhizoctonia solani</name>
    <dbReference type="NCBI Taxonomy" id="456999"/>
    <lineage>
        <taxon>Eukaryota</taxon>
        <taxon>Fungi</taxon>
        <taxon>Dikarya</taxon>
        <taxon>Basidiomycota</taxon>
        <taxon>Agaricomycotina</taxon>
        <taxon>Agaricomycetes</taxon>
        <taxon>Cantharellales</taxon>
        <taxon>Ceratobasidiaceae</taxon>
        <taxon>Rhizoctonia</taxon>
    </lineage>
</organism>
<dbReference type="EMBL" id="CAJMXA010003452">
    <property type="protein sequence ID" value="CAE6496267.1"/>
    <property type="molecule type" value="Genomic_DNA"/>
</dbReference>
<dbReference type="GO" id="GO:0005524">
    <property type="term" value="F:ATP binding"/>
    <property type="evidence" value="ECO:0007669"/>
    <property type="project" value="InterPro"/>
</dbReference>
<dbReference type="GO" id="GO:0004672">
    <property type="term" value="F:protein kinase activity"/>
    <property type="evidence" value="ECO:0007669"/>
    <property type="project" value="InterPro"/>
</dbReference>
<dbReference type="InterPro" id="IPR011009">
    <property type="entry name" value="Kinase-like_dom_sf"/>
</dbReference>
<dbReference type="Pfam" id="PF07714">
    <property type="entry name" value="PK_Tyr_Ser-Thr"/>
    <property type="match status" value="1"/>
</dbReference>
<evidence type="ECO:0000256" key="1">
    <source>
        <dbReference type="SAM" id="MobiDB-lite"/>
    </source>
</evidence>
<dbReference type="PANTHER" id="PTHR13902">
    <property type="entry name" value="SERINE/THREONINE-PROTEIN KINASE WNK WITH NO LYSINE -RELATED"/>
    <property type="match status" value="1"/>
</dbReference>
<proteinExistence type="predicted"/>
<dbReference type="PROSITE" id="PS50011">
    <property type="entry name" value="PROTEIN_KINASE_DOM"/>
    <property type="match status" value="1"/>
</dbReference>
<protein>
    <recommendedName>
        <fullName evidence="2">Protein kinase domain-containing protein</fullName>
    </recommendedName>
</protein>
<sequence length="130" mass="14384">MVMSHTGHELGSDAGRWDVDPIPRQGEDTLSRLRKNFAEKFEMWMSLSHPNITQVHHIVREELALYQEHCSSGDLREYVKQGLSEINYIRIIADILGGLSYLHAHDPPISHGSINPVGAASVDSGSIGSP</sequence>
<dbReference type="Proteomes" id="UP000663853">
    <property type="component" value="Unassembled WGS sequence"/>
</dbReference>
<dbReference type="InterPro" id="IPR000719">
    <property type="entry name" value="Prot_kinase_dom"/>
</dbReference>
<dbReference type="InterPro" id="IPR050588">
    <property type="entry name" value="WNK_Ser-Thr_kinase"/>
</dbReference>
<dbReference type="InterPro" id="IPR001245">
    <property type="entry name" value="Ser-Thr/Tyr_kinase_cat_dom"/>
</dbReference>
<evidence type="ECO:0000259" key="2">
    <source>
        <dbReference type="PROSITE" id="PS50011"/>
    </source>
</evidence>
<name>A0A8H3CVL2_9AGAM</name>
<gene>
    <name evidence="3" type="ORF">RDB_LOCUS106819</name>
</gene>
<dbReference type="Gene3D" id="1.10.510.10">
    <property type="entry name" value="Transferase(Phosphotransferase) domain 1"/>
    <property type="match status" value="1"/>
</dbReference>
<feature type="region of interest" description="Disordered" evidence="1">
    <location>
        <begin position="1"/>
        <end position="21"/>
    </location>
</feature>
<dbReference type="AlphaFoldDB" id="A0A8H3CVL2"/>
<reference evidence="3" key="1">
    <citation type="submission" date="2021-01" db="EMBL/GenBank/DDBJ databases">
        <authorList>
            <person name="Kaushik A."/>
        </authorList>
    </citation>
    <scope>NUCLEOTIDE SEQUENCE</scope>
    <source>
        <strain evidence="3">AG6-10EEA</strain>
    </source>
</reference>
<dbReference type="SUPFAM" id="SSF56112">
    <property type="entry name" value="Protein kinase-like (PK-like)"/>
    <property type="match status" value="1"/>
</dbReference>
<accession>A0A8H3CVL2</accession>
<evidence type="ECO:0000313" key="4">
    <source>
        <dbReference type="Proteomes" id="UP000663853"/>
    </source>
</evidence>
<comment type="caution">
    <text evidence="3">The sequence shown here is derived from an EMBL/GenBank/DDBJ whole genome shotgun (WGS) entry which is preliminary data.</text>
</comment>
<feature type="domain" description="Protein kinase" evidence="2">
    <location>
        <begin position="1"/>
        <end position="130"/>
    </location>
</feature>